<protein>
    <recommendedName>
        <fullName evidence="4">Delta-endotoxin CytB</fullName>
    </recommendedName>
</protein>
<dbReference type="EMBL" id="JAYKXP010000020">
    <property type="protein sequence ID" value="KAK7047259.1"/>
    <property type="molecule type" value="Genomic_DNA"/>
</dbReference>
<evidence type="ECO:0000313" key="3">
    <source>
        <dbReference type="Proteomes" id="UP001383192"/>
    </source>
</evidence>
<reference evidence="2 3" key="1">
    <citation type="submission" date="2024-01" db="EMBL/GenBank/DDBJ databases">
        <title>A draft genome for a cacao thread blight-causing isolate of Paramarasmius palmivorus.</title>
        <authorList>
            <person name="Baruah I.K."/>
            <person name="Bukari Y."/>
            <person name="Amoako-Attah I."/>
            <person name="Meinhardt L.W."/>
            <person name="Bailey B.A."/>
            <person name="Cohen S.P."/>
        </authorList>
    </citation>
    <scope>NUCLEOTIDE SEQUENCE [LARGE SCALE GENOMIC DNA]</scope>
    <source>
        <strain evidence="2 3">GH-12</strain>
    </source>
</reference>
<dbReference type="Proteomes" id="UP001383192">
    <property type="component" value="Unassembled WGS sequence"/>
</dbReference>
<organism evidence="2 3">
    <name type="scientific">Paramarasmius palmivorus</name>
    <dbReference type="NCBI Taxonomy" id="297713"/>
    <lineage>
        <taxon>Eukaryota</taxon>
        <taxon>Fungi</taxon>
        <taxon>Dikarya</taxon>
        <taxon>Basidiomycota</taxon>
        <taxon>Agaricomycotina</taxon>
        <taxon>Agaricomycetes</taxon>
        <taxon>Agaricomycetidae</taxon>
        <taxon>Agaricales</taxon>
        <taxon>Marasmiineae</taxon>
        <taxon>Marasmiaceae</taxon>
        <taxon>Paramarasmius</taxon>
    </lineage>
</organism>
<feature type="region of interest" description="Disordered" evidence="1">
    <location>
        <begin position="1"/>
        <end position="21"/>
    </location>
</feature>
<name>A0AAW0D784_9AGAR</name>
<proteinExistence type="predicted"/>
<evidence type="ECO:0000256" key="1">
    <source>
        <dbReference type="SAM" id="MobiDB-lite"/>
    </source>
</evidence>
<gene>
    <name evidence="2" type="ORF">VNI00_006490</name>
</gene>
<keyword evidence="3" id="KW-1185">Reference proteome</keyword>
<dbReference type="AlphaFoldDB" id="A0AAW0D784"/>
<dbReference type="InterPro" id="IPR035918">
    <property type="entry name" value="CytB_endotoxin-like_sf"/>
</dbReference>
<dbReference type="SUPFAM" id="SSF55676">
    <property type="entry name" value="CytB endotoxin-like"/>
    <property type="match status" value="1"/>
</dbReference>
<evidence type="ECO:0000313" key="2">
    <source>
        <dbReference type="EMBL" id="KAK7047259.1"/>
    </source>
</evidence>
<dbReference type="Gene3D" id="3.40.198.10">
    <property type="entry name" value="Delta-endotoxin CytB-like"/>
    <property type="match status" value="1"/>
</dbReference>
<evidence type="ECO:0008006" key="4">
    <source>
        <dbReference type="Google" id="ProtNLM"/>
    </source>
</evidence>
<sequence>MSPNEADNEHEQLTKQTTASAETTSFDSLSKISSDLVPTAIQLSKFAGHYLHISEPKWFDWDSFLQAVLRYSGNDLVLIYPDQLSGLLEERADGGGKLIKGYSDKPVPGKVGQPILSRDIPIPVSEMVDWITWFITVVVGVDIDRNAIFATVENAFTNLKWASESGFADFSSSSTGTNSSWEYRITFASPYGGDKFLSFVSTLYLEADIRTESEWWGLVSSTTARFYCEIIGLKFKVTKGFQDPY</sequence>
<comment type="caution">
    <text evidence="2">The sequence shown here is derived from an EMBL/GenBank/DDBJ whole genome shotgun (WGS) entry which is preliminary data.</text>
</comment>
<accession>A0AAW0D784</accession>